<keyword evidence="3" id="KW-1003">Cell membrane</keyword>
<dbReference type="Proteomes" id="UP000198703">
    <property type="component" value="Unassembled WGS sequence"/>
</dbReference>
<dbReference type="Pfam" id="PF03458">
    <property type="entry name" value="Gly_transporter"/>
    <property type="match status" value="2"/>
</dbReference>
<evidence type="ECO:0000313" key="10">
    <source>
        <dbReference type="Proteomes" id="UP000198703"/>
    </source>
</evidence>
<comment type="similarity">
    <text evidence="2">Belongs to the UPF0126 family.</text>
</comment>
<keyword evidence="4 7" id="KW-0812">Transmembrane</keyword>
<dbReference type="InterPro" id="IPR005115">
    <property type="entry name" value="Gly_transporter"/>
</dbReference>
<dbReference type="GO" id="GO:0005886">
    <property type="term" value="C:plasma membrane"/>
    <property type="evidence" value="ECO:0007669"/>
    <property type="project" value="UniProtKB-SubCell"/>
</dbReference>
<evidence type="ECO:0000256" key="3">
    <source>
        <dbReference type="ARBA" id="ARBA00022475"/>
    </source>
</evidence>
<dbReference type="PANTHER" id="PTHR30506:SF3">
    <property type="entry name" value="UPF0126 INNER MEMBRANE PROTEIN YADS-RELATED"/>
    <property type="match status" value="1"/>
</dbReference>
<feature type="transmembrane region" description="Helical" evidence="7">
    <location>
        <begin position="32"/>
        <end position="49"/>
    </location>
</feature>
<evidence type="ECO:0000256" key="6">
    <source>
        <dbReference type="ARBA" id="ARBA00023136"/>
    </source>
</evidence>
<proteinExistence type="inferred from homology"/>
<feature type="domain" description="Glycine transporter" evidence="8">
    <location>
        <begin position="8"/>
        <end position="80"/>
    </location>
</feature>
<dbReference type="AlphaFoldDB" id="A0A1H3YWB5"/>
<keyword evidence="6 7" id="KW-0472">Membrane</keyword>
<dbReference type="EMBL" id="FNQM01000003">
    <property type="protein sequence ID" value="SEA15855.1"/>
    <property type="molecule type" value="Genomic_DNA"/>
</dbReference>
<evidence type="ECO:0000256" key="4">
    <source>
        <dbReference type="ARBA" id="ARBA00022692"/>
    </source>
</evidence>
<feature type="transmembrane region" description="Helical" evidence="7">
    <location>
        <begin position="64"/>
        <end position="81"/>
    </location>
</feature>
<keyword evidence="5 7" id="KW-1133">Transmembrane helix</keyword>
<evidence type="ECO:0000256" key="5">
    <source>
        <dbReference type="ARBA" id="ARBA00022989"/>
    </source>
</evidence>
<dbReference type="PANTHER" id="PTHR30506">
    <property type="entry name" value="INNER MEMBRANE PROTEIN"/>
    <property type="match status" value="1"/>
</dbReference>
<protein>
    <submittedName>
        <fullName evidence="9">Uncharacterized membrane protein YeiH</fullName>
    </submittedName>
</protein>
<dbReference type="RefSeq" id="WP_175478787.1">
    <property type="nucleotide sequence ID" value="NZ_FNQM01000003.1"/>
</dbReference>
<organism evidence="9 10">
    <name type="scientific">Rubrimonas cliftonensis</name>
    <dbReference type="NCBI Taxonomy" id="89524"/>
    <lineage>
        <taxon>Bacteria</taxon>
        <taxon>Pseudomonadati</taxon>
        <taxon>Pseudomonadota</taxon>
        <taxon>Alphaproteobacteria</taxon>
        <taxon>Rhodobacterales</taxon>
        <taxon>Paracoccaceae</taxon>
        <taxon>Rubrimonas</taxon>
    </lineage>
</organism>
<dbReference type="STRING" id="89524.SAMN05444370_103280"/>
<accession>A0A1H3YWB5</accession>
<comment type="subcellular location">
    <subcellularLocation>
        <location evidence="1">Cell membrane</location>
        <topology evidence="1">Multi-pass membrane protein</topology>
    </subcellularLocation>
</comment>
<reference evidence="9 10" key="1">
    <citation type="submission" date="2016-10" db="EMBL/GenBank/DDBJ databases">
        <authorList>
            <person name="de Groot N.N."/>
        </authorList>
    </citation>
    <scope>NUCLEOTIDE SEQUENCE [LARGE SCALE GENOMIC DNA]</scope>
    <source>
        <strain evidence="9 10">DSM 15345</strain>
    </source>
</reference>
<gene>
    <name evidence="9" type="ORF">SAMN05444370_103280</name>
</gene>
<evidence type="ECO:0000256" key="7">
    <source>
        <dbReference type="SAM" id="Phobius"/>
    </source>
</evidence>
<evidence type="ECO:0000256" key="2">
    <source>
        <dbReference type="ARBA" id="ARBA00008193"/>
    </source>
</evidence>
<evidence type="ECO:0000256" key="1">
    <source>
        <dbReference type="ARBA" id="ARBA00004651"/>
    </source>
</evidence>
<feature type="transmembrane region" description="Helical" evidence="7">
    <location>
        <begin position="6"/>
        <end position="25"/>
    </location>
</feature>
<evidence type="ECO:0000259" key="8">
    <source>
        <dbReference type="Pfam" id="PF03458"/>
    </source>
</evidence>
<evidence type="ECO:0000313" key="9">
    <source>
        <dbReference type="EMBL" id="SEA15855.1"/>
    </source>
</evidence>
<feature type="domain" description="Glycine transporter" evidence="8">
    <location>
        <begin position="93"/>
        <end position="165"/>
    </location>
</feature>
<name>A0A1H3YWB5_9RHOB</name>
<sequence>MTPLWLSALDMAAVFVFAVSGALLGGRARMDAFGMLVAAFVTGVGGGTLRDLLLDRPVFWLVDARYLAAAMAATALVWLFGARLERLSRPLSWADALGLAIAAPLGLAAARSVGAVWPVQIAMAVVTGTFGGLTRDLLCGARPMILHREIYATAVAAGAAVGVLADAAGAHPYVSGAACGASVFAVRAAAILRGWESPQWRGHAP</sequence>
<keyword evidence="10" id="KW-1185">Reference proteome</keyword>